<keyword evidence="4" id="KW-0539">Nucleus</keyword>
<evidence type="ECO:0000256" key="2">
    <source>
        <dbReference type="ARBA" id="ARBA00004496"/>
    </source>
</evidence>
<dbReference type="AlphaFoldDB" id="L1IW76"/>
<reference evidence="7" key="3">
    <citation type="submission" date="2015-06" db="UniProtKB">
        <authorList>
            <consortium name="EnsemblProtists"/>
        </authorList>
    </citation>
    <scope>IDENTIFICATION</scope>
</reference>
<evidence type="ECO:0000313" key="6">
    <source>
        <dbReference type="EMBL" id="EKX40491.1"/>
    </source>
</evidence>
<dbReference type="GO" id="GO:0045292">
    <property type="term" value="P:mRNA cis splicing, via spliceosome"/>
    <property type="evidence" value="ECO:0007669"/>
    <property type="project" value="TreeGrafter"/>
</dbReference>
<dbReference type="EnsemblProtists" id="EKX40491">
    <property type="protein sequence ID" value="EKX40491"/>
    <property type="gene ID" value="GUITHDRAFT_113523"/>
</dbReference>
<gene>
    <name evidence="6" type="ORF">GUITHDRAFT_113523</name>
</gene>
<dbReference type="InterPro" id="IPR039924">
    <property type="entry name" value="ICln/Lot5/Saf5"/>
</dbReference>
<dbReference type="KEGG" id="gtt:GUITHDRAFT_113523"/>
<dbReference type="GeneID" id="19047056"/>
<dbReference type="OrthoDB" id="19714at2759"/>
<feature type="region of interest" description="Disordered" evidence="5">
    <location>
        <begin position="95"/>
        <end position="121"/>
    </location>
</feature>
<dbReference type="GO" id="GO:0005681">
    <property type="term" value="C:spliceosomal complex"/>
    <property type="evidence" value="ECO:0007669"/>
    <property type="project" value="TreeGrafter"/>
</dbReference>
<dbReference type="eggNOG" id="KOG3238">
    <property type="taxonomic scope" value="Eukaryota"/>
</dbReference>
<evidence type="ECO:0000313" key="7">
    <source>
        <dbReference type="EnsemblProtists" id="EKX40491"/>
    </source>
</evidence>
<dbReference type="GO" id="GO:0000387">
    <property type="term" value="P:spliceosomal snRNP assembly"/>
    <property type="evidence" value="ECO:0007669"/>
    <property type="project" value="TreeGrafter"/>
</dbReference>
<accession>L1IW76</accession>
<name>L1IW76_GUITC</name>
<dbReference type="Pfam" id="PF03517">
    <property type="entry name" value="Voldacs"/>
    <property type="match status" value="1"/>
</dbReference>
<dbReference type="PaxDb" id="55529-EKX40491"/>
<dbReference type="RefSeq" id="XP_005827471.1">
    <property type="nucleotide sequence ID" value="XM_005827414.1"/>
</dbReference>
<reference evidence="8" key="2">
    <citation type="submission" date="2012-11" db="EMBL/GenBank/DDBJ databases">
        <authorList>
            <person name="Kuo A."/>
            <person name="Curtis B.A."/>
            <person name="Tanifuji G."/>
            <person name="Burki F."/>
            <person name="Gruber A."/>
            <person name="Irimia M."/>
            <person name="Maruyama S."/>
            <person name="Arias M.C."/>
            <person name="Ball S.G."/>
            <person name="Gile G.H."/>
            <person name="Hirakawa Y."/>
            <person name="Hopkins J.F."/>
            <person name="Rensing S.A."/>
            <person name="Schmutz J."/>
            <person name="Symeonidi A."/>
            <person name="Elias M."/>
            <person name="Eveleigh R.J."/>
            <person name="Herman E.K."/>
            <person name="Klute M.J."/>
            <person name="Nakayama T."/>
            <person name="Obornik M."/>
            <person name="Reyes-Prieto A."/>
            <person name="Armbrust E.V."/>
            <person name="Aves S.J."/>
            <person name="Beiko R.G."/>
            <person name="Coutinho P."/>
            <person name="Dacks J.B."/>
            <person name="Durnford D.G."/>
            <person name="Fast N.M."/>
            <person name="Green B.R."/>
            <person name="Grisdale C."/>
            <person name="Hempe F."/>
            <person name="Henrissat B."/>
            <person name="Hoppner M.P."/>
            <person name="Ishida K.-I."/>
            <person name="Kim E."/>
            <person name="Koreny L."/>
            <person name="Kroth P.G."/>
            <person name="Liu Y."/>
            <person name="Malik S.-B."/>
            <person name="Maier U.G."/>
            <person name="McRose D."/>
            <person name="Mock T."/>
            <person name="Neilson J.A."/>
            <person name="Onodera N.T."/>
            <person name="Poole A.M."/>
            <person name="Pritham E.J."/>
            <person name="Richards T.A."/>
            <person name="Rocap G."/>
            <person name="Roy S.W."/>
            <person name="Sarai C."/>
            <person name="Schaack S."/>
            <person name="Shirato S."/>
            <person name="Slamovits C.H."/>
            <person name="Spencer D.F."/>
            <person name="Suzuki S."/>
            <person name="Worden A.Z."/>
            <person name="Zauner S."/>
            <person name="Barry K."/>
            <person name="Bell C."/>
            <person name="Bharti A.K."/>
            <person name="Crow J.A."/>
            <person name="Grimwood J."/>
            <person name="Kramer R."/>
            <person name="Lindquist E."/>
            <person name="Lucas S."/>
            <person name="Salamov A."/>
            <person name="McFadden G.I."/>
            <person name="Lane C.E."/>
            <person name="Keeling P.J."/>
            <person name="Gray M.W."/>
            <person name="Grigoriev I.V."/>
            <person name="Archibald J.M."/>
        </authorList>
    </citation>
    <scope>NUCLEOTIDE SEQUENCE</scope>
    <source>
        <strain evidence="8">CCMP2712</strain>
    </source>
</reference>
<dbReference type="Proteomes" id="UP000011087">
    <property type="component" value="Unassembled WGS sequence"/>
</dbReference>
<evidence type="ECO:0000256" key="1">
    <source>
        <dbReference type="ARBA" id="ARBA00004123"/>
    </source>
</evidence>
<dbReference type="Gene3D" id="2.30.29.30">
    <property type="entry name" value="Pleckstrin-homology domain (PH domain)/Phosphotyrosine-binding domain (PTB)"/>
    <property type="match status" value="1"/>
</dbReference>
<dbReference type="GO" id="GO:0005829">
    <property type="term" value="C:cytosol"/>
    <property type="evidence" value="ECO:0007669"/>
    <property type="project" value="TreeGrafter"/>
</dbReference>
<sequence>MPSMGEEEEVKFIKQRVSLYADDRPAFGQGTLFLTTHQIIWRNDERLDETVKLHWRSVIVHAISRDTSAFPHPCIYCQVLADDAVREMIANCSQSAPDAKMNGAEEEEEEEEEEGMEGDEPSHEMRFVMDDPNILGVVFSVFSQCQALHPDEHDDDDEGDFMFDDSAAGASSNICMMNVTDMAVAQQQALARYDALLNMPQPGDVDNLCSEQFADAPDEDE</sequence>
<dbReference type="InterPro" id="IPR011993">
    <property type="entry name" value="PH-like_dom_sf"/>
</dbReference>
<evidence type="ECO:0008006" key="9">
    <source>
        <dbReference type="Google" id="ProtNLM"/>
    </source>
</evidence>
<dbReference type="OMA" id="YWINENN"/>
<dbReference type="SUPFAM" id="SSF50729">
    <property type="entry name" value="PH domain-like"/>
    <property type="match status" value="1"/>
</dbReference>
<evidence type="ECO:0000256" key="4">
    <source>
        <dbReference type="ARBA" id="ARBA00023242"/>
    </source>
</evidence>
<reference evidence="6 8" key="1">
    <citation type="journal article" date="2012" name="Nature">
        <title>Algal genomes reveal evolutionary mosaicism and the fate of nucleomorphs.</title>
        <authorList>
            <consortium name="DOE Joint Genome Institute"/>
            <person name="Curtis B.A."/>
            <person name="Tanifuji G."/>
            <person name="Burki F."/>
            <person name="Gruber A."/>
            <person name="Irimia M."/>
            <person name="Maruyama S."/>
            <person name="Arias M.C."/>
            <person name="Ball S.G."/>
            <person name="Gile G.H."/>
            <person name="Hirakawa Y."/>
            <person name="Hopkins J.F."/>
            <person name="Kuo A."/>
            <person name="Rensing S.A."/>
            <person name="Schmutz J."/>
            <person name="Symeonidi A."/>
            <person name="Elias M."/>
            <person name="Eveleigh R.J."/>
            <person name="Herman E.K."/>
            <person name="Klute M.J."/>
            <person name="Nakayama T."/>
            <person name="Obornik M."/>
            <person name="Reyes-Prieto A."/>
            <person name="Armbrust E.V."/>
            <person name="Aves S.J."/>
            <person name="Beiko R.G."/>
            <person name="Coutinho P."/>
            <person name="Dacks J.B."/>
            <person name="Durnford D.G."/>
            <person name="Fast N.M."/>
            <person name="Green B.R."/>
            <person name="Grisdale C.J."/>
            <person name="Hempel F."/>
            <person name="Henrissat B."/>
            <person name="Hoppner M.P."/>
            <person name="Ishida K."/>
            <person name="Kim E."/>
            <person name="Koreny L."/>
            <person name="Kroth P.G."/>
            <person name="Liu Y."/>
            <person name="Malik S.B."/>
            <person name="Maier U.G."/>
            <person name="McRose D."/>
            <person name="Mock T."/>
            <person name="Neilson J.A."/>
            <person name="Onodera N.T."/>
            <person name="Poole A.M."/>
            <person name="Pritham E.J."/>
            <person name="Richards T.A."/>
            <person name="Rocap G."/>
            <person name="Roy S.W."/>
            <person name="Sarai C."/>
            <person name="Schaack S."/>
            <person name="Shirato S."/>
            <person name="Slamovits C.H."/>
            <person name="Spencer D.F."/>
            <person name="Suzuki S."/>
            <person name="Worden A.Z."/>
            <person name="Zauner S."/>
            <person name="Barry K."/>
            <person name="Bell C."/>
            <person name="Bharti A.K."/>
            <person name="Crow J.A."/>
            <person name="Grimwood J."/>
            <person name="Kramer R."/>
            <person name="Lindquist E."/>
            <person name="Lucas S."/>
            <person name="Salamov A."/>
            <person name="McFadden G.I."/>
            <person name="Lane C.E."/>
            <person name="Keeling P.J."/>
            <person name="Gray M.W."/>
            <person name="Grigoriev I.V."/>
            <person name="Archibald J.M."/>
        </authorList>
    </citation>
    <scope>NUCLEOTIDE SEQUENCE</scope>
    <source>
        <strain evidence="6 8">CCMP2712</strain>
    </source>
</reference>
<dbReference type="STRING" id="905079.L1IW76"/>
<feature type="compositionally biased region" description="Acidic residues" evidence="5">
    <location>
        <begin position="104"/>
        <end position="119"/>
    </location>
</feature>
<evidence type="ECO:0000313" key="8">
    <source>
        <dbReference type="Proteomes" id="UP000011087"/>
    </source>
</evidence>
<dbReference type="PANTHER" id="PTHR21399:SF0">
    <property type="entry name" value="METHYLOSOME SUBUNIT PICLN"/>
    <property type="match status" value="1"/>
</dbReference>
<dbReference type="PANTHER" id="PTHR21399">
    <property type="entry name" value="CHLORIDE CONDUCTANCE REGULATORY PROTEIN ICLN"/>
    <property type="match status" value="1"/>
</dbReference>
<dbReference type="GO" id="GO:0034715">
    <property type="term" value="C:pICln-Sm protein complex"/>
    <property type="evidence" value="ECO:0007669"/>
    <property type="project" value="TreeGrafter"/>
</dbReference>
<evidence type="ECO:0000256" key="3">
    <source>
        <dbReference type="ARBA" id="ARBA00022490"/>
    </source>
</evidence>
<keyword evidence="8" id="KW-1185">Reference proteome</keyword>
<comment type="subcellular location">
    <subcellularLocation>
        <location evidence="2">Cytoplasm</location>
    </subcellularLocation>
    <subcellularLocation>
        <location evidence="1">Nucleus</location>
    </subcellularLocation>
</comment>
<organism evidence="6">
    <name type="scientific">Guillardia theta (strain CCMP2712)</name>
    <name type="common">Cryptophyte</name>
    <dbReference type="NCBI Taxonomy" id="905079"/>
    <lineage>
        <taxon>Eukaryota</taxon>
        <taxon>Cryptophyceae</taxon>
        <taxon>Pyrenomonadales</taxon>
        <taxon>Geminigeraceae</taxon>
        <taxon>Guillardia</taxon>
    </lineage>
</organism>
<dbReference type="HOGENOM" id="CLU_077804_2_1_1"/>
<protein>
    <recommendedName>
        <fullName evidence="9">Methylosome subunit pICln</fullName>
    </recommendedName>
</protein>
<keyword evidence="3" id="KW-0963">Cytoplasm</keyword>
<evidence type="ECO:0000256" key="5">
    <source>
        <dbReference type="SAM" id="MobiDB-lite"/>
    </source>
</evidence>
<proteinExistence type="predicted"/>
<dbReference type="EMBL" id="JH993031">
    <property type="protein sequence ID" value="EKX40491.1"/>
    <property type="molecule type" value="Genomic_DNA"/>
</dbReference>